<evidence type="ECO:0000313" key="2">
    <source>
        <dbReference type="EMBL" id="RDX40886.1"/>
    </source>
</evidence>
<protein>
    <submittedName>
        <fullName evidence="2">Uncharacterized protein</fullName>
    </submittedName>
</protein>
<keyword evidence="1" id="KW-0812">Transmembrane</keyword>
<reference evidence="2 3" key="1">
    <citation type="journal article" date="2018" name="Biotechnol. Biofuels">
        <title>Integrative visual omics of the white-rot fungus Polyporus brumalis exposes the biotechnological potential of its oxidative enzymes for delignifying raw plant biomass.</title>
        <authorList>
            <person name="Miyauchi S."/>
            <person name="Rancon A."/>
            <person name="Drula E."/>
            <person name="Hage H."/>
            <person name="Chaduli D."/>
            <person name="Favel A."/>
            <person name="Grisel S."/>
            <person name="Henrissat B."/>
            <person name="Herpoel-Gimbert I."/>
            <person name="Ruiz-Duenas F.J."/>
            <person name="Chevret D."/>
            <person name="Hainaut M."/>
            <person name="Lin J."/>
            <person name="Wang M."/>
            <person name="Pangilinan J."/>
            <person name="Lipzen A."/>
            <person name="Lesage-Meessen L."/>
            <person name="Navarro D."/>
            <person name="Riley R."/>
            <person name="Grigoriev I.V."/>
            <person name="Zhou S."/>
            <person name="Raouche S."/>
            <person name="Rosso M.N."/>
        </authorList>
    </citation>
    <scope>NUCLEOTIDE SEQUENCE [LARGE SCALE GENOMIC DNA]</scope>
    <source>
        <strain evidence="2 3">BRFM 1820</strain>
    </source>
</reference>
<keyword evidence="3" id="KW-1185">Reference proteome</keyword>
<dbReference type="Proteomes" id="UP000256964">
    <property type="component" value="Unassembled WGS sequence"/>
</dbReference>
<dbReference type="EMBL" id="KZ857532">
    <property type="protein sequence ID" value="RDX40886.1"/>
    <property type="molecule type" value="Genomic_DNA"/>
</dbReference>
<accession>A0A371CKS2</accession>
<feature type="transmembrane region" description="Helical" evidence="1">
    <location>
        <begin position="126"/>
        <end position="142"/>
    </location>
</feature>
<name>A0A371CKS2_9APHY</name>
<sequence length="174" mass="19739">MCDDHRYRVCAPPRHPRSREIMHRVHSPVRRSSPNSVFPVTLFSRDPQNPQNLSTQARRVYVHRSNQRWSDRWPDRVWCSTFVGRPHRPHPRHAQIVSPCALALTVVVVVVVVFGDEDRVDSGAEGLIAAKVYACFSTLICLSRSQLARLLDRALGLGFVLLSAHDVISPFTEP</sequence>
<keyword evidence="1" id="KW-1133">Transmembrane helix</keyword>
<feature type="transmembrane region" description="Helical" evidence="1">
    <location>
        <begin position="96"/>
        <end position="114"/>
    </location>
</feature>
<evidence type="ECO:0000256" key="1">
    <source>
        <dbReference type="SAM" id="Phobius"/>
    </source>
</evidence>
<keyword evidence="1" id="KW-0472">Membrane</keyword>
<evidence type="ECO:0000313" key="3">
    <source>
        <dbReference type="Proteomes" id="UP000256964"/>
    </source>
</evidence>
<dbReference type="AlphaFoldDB" id="A0A371CKS2"/>
<organism evidence="2 3">
    <name type="scientific">Lentinus brumalis</name>
    <dbReference type="NCBI Taxonomy" id="2498619"/>
    <lineage>
        <taxon>Eukaryota</taxon>
        <taxon>Fungi</taxon>
        <taxon>Dikarya</taxon>
        <taxon>Basidiomycota</taxon>
        <taxon>Agaricomycotina</taxon>
        <taxon>Agaricomycetes</taxon>
        <taxon>Polyporales</taxon>
        <taxon>Polyporaceae</taxon>
        <taxon>Lentinus</taxon>
    </lineage>
</organism>
<proteinExistence type="predicted"/>
<gene>
    <name evidence="2" type="ORF">OH76DRAFT_281004</name>
</gene>